<gene>
    <name evidence="4" type="primary">ORRM1_2</name>
    <name evidence="4" type="ORF">PIB30_039763</name>
</gene>
<proteinExistence type="predicted"/>
<evidence type="ECO:0000313" key="4">
    <source>
        <dbReference type="EMBL" id="MED6159158.1"/>
    </source>
</evidence>
<dbReference type="InterPro" id="IPR054059">
    <property type="entry name" value="MORF/ORRM1/DAG-like_MORF"/>
</dbReference>
<keyword evidence="5" id="KW-1185">Reference proteome</keyword>
<accession>A0ABU6UGC1</accession>
<evidence type="ECO:0000313" key="5">
    <source>
        <dbReference type="Proteomes" id="UP001341840"/>
    </source>
</evidence>
<dbReference type="PANTHER" id="PTHR31346">
    <property type="entry name" value="MULTIPLE ORGANELLAR RNA EDITING FACTOR 2, CHLOROPLASTIC-RELATED-RELATED"/>
    <property type="match status" value="1"/>
</dbReference>
<reference evidence="4 5" key="1">
    <citation type="journal article" date="2023" name="Plants (Basel)">
        <title>Bridging the Gap: Combining Genomics and Transcriptomics Approaches to Understand Stylosanthes scabra, an Orphan Legume from the Brazilian Caatinga.</title>
        <authorList>
            <person name="Ferreira-Neto J.R.C."/>
            <person name="da Silva M.D."/>
            <person name="Binneck E."/>
            <person name="de Melo N.F."/>
            <person name="da Silva R.H."/>
            <person name="de Melo A.L.T.M."/>
            <person name="Pandolfi V."/>
            <person name="Bustamante F.O."/>
            <person name="Brasileiro-Vidal A.C."/>
            <person name="Benko-Iseppon A.M."/>
        </authorList>
    </citation>
    <scope>NUCLEOTIDE SEQUENCE [LARGE SCALE GENOMIC DNA]</scope>
    <source>
        <tissue evidence="4">Leaves</tissue>
    </source>
</reference>
<dbReference type="Pfam" id="PF21864">
    <property type="entry name" value="MORF_dom"/>
    <property type="match status" value="1"/>
</dbReference>
<dbReference type="InterPro" id="IPR037045">
    <property type="entry name" value="S8pro/Inhibitor_I9_sf"/>
</dbReference>
<dbReference type="Gene3D" id="3.30.70.80">
    <property type="entry name" value="Peptidase S8 propeptide/proteinase inhibitor I9"/>
    <property type="match status" value="1"/>
</dbReference>
<protein>
    <submittedName>
        <fullName evidence="4">Chloroplast mRNA modification</fullName>
    </submittedName>
</protein>
<organism evidence="4 5">
    <name type="scientific">Stylosanthes scabra</name>
    <dbReference type="NCBI Taxonomy" id="79078"/>
    <lineage>
        <taxon>Eukaryota</taxon>
        <taxon>Viridiplantae</taxon>
        <taxon>Streptophyta</taxon>
        <taxon>Embryophyta</taxon>
        <taxon>Tracheophyta</taxon>
        <taxon>Spermatophyta</taxon>
        <taxon>Magnoliopsida</taxon>
        <taxon>eudicotyledons</taxon>
        <taxon>Gunneridae</taxon>
        <taxon>Pentapetalae</taxon>
        <taxon>rosids</taxon>
        <taxon>fabids</taxon>
        <taxon>Fabales</taxon>
        <taxon>Fabaceae</taxon>
        <taxon>Papilionoideae</taxon>
        <taxon>50 kb inversion clade</taxon>
        <taxon>dalbergioids sensu lato</taxon>
        <taxon>Dalbergieae</taxon>
        <taxon>Pterocarpus clade</taxon>
        <taxon>Stylosanthes</taxon>
    </lineage>
</organism>
<sequence>MVLMEPPPQDFTSKQEIIDYYVNTLCKALASEKDAQMCIYNASWEAHFGFCCEIDQQISSQLPSLPGVLSVMPDPDLIRNYNLKPTCCCSLLGIQSIGLLELINRWLVLIRRLSLSIIMFKY</sequence>
<keyword evidence="1" id="KW-0507">mRNA processing</keyword>
<dbReference type="PANTHER" id="PTHR31346:SF11">
    <property type="entry name" value="ORGANELLE RRM DOMAIN-CONTAINING PROTEIN 1, CHLOROPLASTIC"/>
    <property type="match status" value="1"/>
</dbReference>
<evidence type="ECO:0000259" key="3">
    <source>
        <dbReference type="Pfam" id="PF21864"/>
    </source>
</evidence>
<feature type="domain" description="MORF/ORRM1/DAG-like MORF" evidence="3">
    <location>
        <begin position="1"/>
        <end position="77"/>
    </location>
</feature>
<comment type="caution">
    <text evidence="4">The sequence shown here is derived from an EMBL/GenBank/DDBJ whole genome shotgun (WGS) entry which is preliminary data.</text>
</comment>
<dbReference type="Proteomes" id="UP001341840">
    <property type="component" value="Unassembled WGS sequence"/>
</dbReference>
<name>A0ABU6UGC1_9FABA</name>
<keyword evidence="2" id="KW-0809">Transit peptide</keyword>
<evidence type="ECO:0000256" key="2">
    <source>
        <dbReference type="ARBA" id="ARBA00022946"/>
    </source>
</evidence>
<dbReference type="EMBL" id="JASCZI010121040">
    <property type="protein sequence ID" value="MED6159158.1"/>
    <property type="molecule type" value="Genomic_DNA"/>
</dbReference>
<dbReference type="InterPro" id="IPR039206">
    <property type="entry name" value="MORF/ORRM1/DAG-like"/>
</dbReference>
<evidence type="ECO:0000256" key="1">
    <source>
        <dbReference type="ARBA" id="ARBA00022664"/>
    </source>
</evidence>